<dbReference type="FunFam" id="3.20.10.10:FF:000002">
    <property type="entry name" value="D-alanine aminotransferase"/>
    <property type="match status" value="1"/>
</dbReference>
<dbReference type="KEGG" id="dzi:111300422"/>
<dbReference type="InterPro" id="IPR036038">
    <property type="entry name" value="Aminotransferase-like"/>
</dbReference>
<dbReference type="GO" id="GO:0003824">
    <property type="term" value="F:catalytic activity"/>
    <property type="evidence" value="ECO:0007669"/>
    <property type="project" value="InterPro"/>
</dbReference>
<proteinExistence type="inferred from homology"/>
<dbReference type="GO" id="GO:0046394">
    <property type="term" value="P:carboxylic acid biosynthetic process"/>
    <property type="evidence" value="ECO:0007669"/>
    <property type="project" value="UniProtKB-ARBA"/>
</dbReference>
<dbReference type="GO" id="GO:0008652">
    <property type="term" value="P:amino acid biosynthetic process"/>
    <property type="evidence" value="ECO:0007669"/>
    <property type="project" value="UniProtKB-ARBA"/>
</dbReference>
<dbReference type="Gene3D" id="3.20.10.10">
    <property type="entry name" value="D-amino Acid Aminotransferase, subunit A, domain 2"/>
    <property type="match status" value="1"/>
</dbReference>
<name>A0A6P5ZG14_DURZI</name>
<evidence type="ECO:0000256" key="3">
    <source>
        <dbReference type="ARBA" id="ARBA00022898"/>
    </source>
</evidence>
<dbReference type="InterPro" id="IPR043132">
    <property type="entry name" value="BCAT-like_C"/>
</dbReference>
<evidence type="ECO:0000313" key="5">
    <source>
        <dbReference type="RefSeq" id="XP_022751788.1"/>
    </source>
</evidence>
<gene>
    <name evidence="5" type="primary">LOC111300422</name>
</gene>
<dbReference type="PANTHER" id="PTHR42743:SF22">
    <property type="entry name" value="D-AMINO-ACID TRANSAMINASE, CHLOROPLASTIC"/>
    <property type="match status" value="1"/>
</dbReference>
<dbReference type="OrthoDB" id="25921at2759"/>
<dbReference type="InterPro" id="IPR043131">
    <property type="entry name" value="BCAT-like_N"/>
</dbReference>
<dbReference type="AlphaFoldDB" id="A0A6P5ZG14"/>
<dbReference type="Proteomes" id="UP000515121">
    <property type="component" value="Unplaced"/>
</dbReference>
<dbReference type="RefSeq" id="XP_022751788.1">
    <property type="nucleotide sequence ID" value="XM_022896053.1"/>
</dbReference>
<dbReference type="FunFam" id="3.30.470.10:FF:000008">
    <property type="entry name" value="D-amino-acid transaminase, chloroplastic"/>
    <property type="match status" value="1"/>
</dbReference>
<dbReference type="SUPFAM" id="SSF56752">
    <property type="entry name" value="D-aminoacid aminotransferase-like PLP-dependent enzymes"/>
    <property type="match status" value="1"/>
</dbReference>
<dbReference type="Gene3D" id="3.30.470.10">
    <property type="match status" value="1"/>
</dbReference>
<organism evidence="4 5">
    <name type="scientific">Durio zibethinus</name>
    <name type="common">Durian</name>
    <dbReference type="NCBI Taxonomy" id="66656"/>
    <lineage>
        <taxon>Eukaryota</taxon>
        <taxon>Viridiplantae</taxon>
        <taxon>Streptophyta</taxon>
        <taxon>Embryophyta</taxon>
        <taxon>Tracheophyta</taxon>
        <taxon>Spermatophyta</taxon>
        <taxon>Magnoliopsida</taxon>
        <taxon>eudicotyledons</taxon>
        <taxon>Gunneridae</taxon>
        <taxon>Pentapetalae</taxon>
        <taxon>rosids</taxon>
        <taxon>malvids</taxon>
        <taxon>Malvales</taxon>
        <taxon>Malvaceae</taxon>
        <taxon>Helicteroideae</taxon>
        <taxon>Durio</taxon>
    </lineage>
</organism>
<reference evidence="5" key="1">
    <citation type="submission" date="2025-08" db="UniProtKB">
        <authorList>
            <consortium name="RefSeq"/>
        </authorList>
    </citation>
    <scope>IDENTIFICATION</scope>
    <source>
        <tissue evidence="5">Fruit stalk</tissue>
    </source>
</reference>
<dbReference type="Pfam" id="PF01063">
    <property type="entry name" value="Aminotran_4"/>
    <property type="match status" value="1"/>
</dbReference>
<dbReference type="InterPro" id="IPR050571">
    <property type="entry name" value="Class-IV_PLP-Dep_Aminotrnsfr"/>
</dbReference>
<comment type="similarity">
    <text evidence="2">Belongs to the class-IV pyridoxal-phosphate-dependent aminotransferase family.</text>
</comment>
<protein>
    <submittedName>
        <fullName evidence="5">D-amino-acid transaminase, chloroplastic-like</fullName>
    </submittedName>
</protein>
<evidence type="ECO:0000256" key="1">
    <source>
        <dbReference type="ARBA" id="ARBA00001933"/>
    </source>
</evidence>
<keyword evidence="3" id="KW-0663">Pyridoxal phosphate</keyword>
<accession>A0A6P5ZG14</accession>
<dbReference type="InterPro" id="IPR001544">
    <property type="entry name" value="Aminotrans_IV"/>
</dbReference>
<dbReference type="GeneID" id="111300422"/>
<evidence type="ECO:0000256" key="2">
    <source>
        <dbReference type="ARBA" id="ARBA00009320"/>
    </source>
</evidence>
<comment type="cofactor">
    <cofactor evidence="1">
        <name>pyridoxal 5'-phosphate</name>
        <dbReference type="ChEBI" id="CHEBI:597326"/>
    </cofactor>
</comment>
<evidence type="ECO:0000313" key="4">
    <source>
        <dbReference type="Proteomes" id="UP000515121"/>
    </source>
</evidence>
<dbReference type="PANTHER" id="PTHR42743">
    <property type="entry name" value="AMINO-ACID AMINOTRANSFERASE"/>
    <property type="match status" value="1"/>
</dbReference>
<keyword evidence="4" id="KW-1185">Reference proteome</keyword>
<sequence length="388" mass="42872">MASLSASPPKCMLHIPTTHDYLLHDLCLVPRNLSLMKQGSLRELRFVRSSNQTEPLIDSTDKLSDIPLLSCSEAMERLKQKRENQKGKQQFLAMYSSIFGGIVTDAGAMVIPMDDHMVHRGHGVFDTAAIMNGYLYELEQHIARIIRSASMAKIVLPYDHETIRRILVQTVSASKCTKGSLRYWISAGPGDFQLSPSGCHQPALYAIVIEDQSLFDSRGVKVVTSSVPIKHPLFATMKSVNYLPNVLSKMEAEEKGAYAAIWLDEDGFVAEGPNMNVAFVTKEKELLMPSFDKILSGCTAKRVLTLAEGLVRDGKLHGIRVDNVSVEEGKRADEMMLIGSGVLVRPVVQWDEQVIGNGEEGPITLTLLNFILEDMKSGPSSVRVPVPY</sequence>